<keyword evidence="3 10" id="KW-0436">Ligase</keyword>
<evidence type="ECO:0000256" key="9">
    <source>
        <dbReference type="NCBIfam" id="TIGR00422"/>
    </source>
</evidence>
<dbReference type="GO" id="GO:0005524">
    <property type="term" value="F:ATP binding"/>
    <property type="evidence" value="ECO:0007669"/>
    <property type="project" value="UniProtKB-KW"/>
</dbReference>
<dbReference type="InterPro" id="IPR002303">
    <property type="entry name" value="Valyl-tRNA_ligase"/>
</dbReference>
<dbReference type="PROSITE" id="PS00178">
    <property type="entry name" value="AA_TRNA_LIGASE_I"/>
    <property type="match status" value="1"/>
</dbReference>
<dbReference type="EMBL" id="MFLL01000024">
    <property type="protein sequence ID" value="OGG68991.1"/>
    <property type="molecule type" value="Genomic_DNA"/>
</dbReference>
<dbReference type="Gene3D" id="1.10.730.10">
    <property type="entry name" value="Isoleucyl-tRNA Synthetase, Domain 1"/>
    <property type="match status" value="1"/>
</dbReference>
<protein>
    <recommendedName>
        <fullName evidence="1 9">Valine--tRNA ligase</fullName>
        <ecNumber evidence="1 9">6.1.1.9</ecNumber>
    </recommendedName>
</protein>
<comment type="similarity">
    <text evidence="10">Belongs to the class-I aminoacyl-tRNA synthetase family.</text>
</comment>
<evidence type="ECO:0000256" key="4">
    <source>
        <dbReference type="ARBA" id="ARBA00022741"/>
    </source>
</evidence>
<dbReference type="InterPro" id="IPR033705">
    <property type="entry name" value="Anticodon_Ia_Val"/>
</dbReference>
<comment type="caution">
    <text evidence="13">The sequence shown here is derived from an EMBL/GenBank/DDBJ whole genome shotgun (WGS) entry which is preliminary data.</text>
</comment>
<dbReference type="PANTHER" id="PTHR11946:SF93">
    <property type="entry name" value="VALINE--TRNA LIGASE, CHLOROPLASTIC_MITOCHONDRIAL 2"/>
    <property type="match status" value="1"/>
</dbReference>
<evidence type="ECO:0000256" key="8">
    <source>
        <dbReference type="ARBA" id="ARBA00047552"/>
    </source>
</evidence>
<keyword evidence="5 10" id="KW-0067">ATP-binding</keyword>
<dbReference type="Proteomes" id="UP000176914">
    <property type="component" value="Unassembled WGS sequence"/>
</dbReference>
<dbReference type="PRINTS" id="PR00986">
    <property type="entry name" value="TRNASYNTHVAL"/>
</dbReference>
<keyword evidence="4 10" id="KW-0547">Nucleotide-binding</keyword>
<dbReference type="InterPro" id="IPR009008">
    <property type="entry name" value="Val/Leu/Ile-tRNA-synth_edit"/>
</dbReference>
<dbReference type="AlphaFoldDB" id="A0A1F6E5T3"/>
<reference evidence="13 14" key="1">
    <citation type="journal article" date="2016" name="Nat. Commun.">
        <title>Thousands of microbial genomes shed light on interconnected biogeochemical processes in an aquifer system.</title>
        <authorList>
            <person name="Anantharaman K."/>
            <person name="Brown C.T."/>
            <person name="Hug L.A."/>
            <person name="Sharon I."/>
            <person name="Castelle C.J."/>
            <person name="Probst A.J."/>
            <person name="Thomas B.C."/>
            <person name="Singh A."/>
            <person name="Wilkins M.J."/>
            <person name="Karaoz U."/>
            <person name="Brodie E.L."/>
            <person name="Williams K.H."/>
            <person name="Hubbard S.S."/>
            <person name="Banfield J.F."/>
        </authorList>
    </citation>
    <scope>NUCLEOTIDE SEQUENCE [LARGE SCALE GENOMIC DNA]</scope>
</reference>
<dbReference type="InterPro" id="IPR009080">
    <property type="entry name" value="tRNAsynth_Ia_anticodon-bd"/>
</dbReference>
<evidence type="ECO:0000256" key="3">
    <source>
        <dbReference type="ARBA" id="ARBA00022598"/>
    </source>
</evidence>
<dbReference type="EC" id="6.1.1.9" evidence="1 9"/>
<dbReference type="FunFam" id="1.10.730.10:FF:000002">
    <property type="entry name" value="Leucine--tRNA ligase"/>
    <property type="match status" value="1"/>
</dbReference>
<comment type="catalytic activity">
    <reaction evidence="8">
        <text>tRNA(Val) + L-valine + ATP = L-valyl-tRNA(Val) + AMP + diphosphate</text>
        <dbReference type="Rhea" id="RHEA:10704"/>
        <dbReference type="Rhea" id="RHEA-COMP:9672"/>
        <dbReference type="Rhea" id="RHEA-COMP:9708"/>
        <dbReference type="ChEBI" id="CHEBI:30616"/>
        <dbReference type="ChEBI" id="CHEBI:33019"/>
        <dbReference type="ChEBI" id="CHEBI:57762"/>
        <dbReference type="ChEBI" id="CHEBI:78442"/>
        <dbReference type="ChEBI" id="CHEBI:78537"/>
        <dbReference type="ChEBI" id="CHEBI:456215"/>
        <dbReference type="EC" id="6.1.1.9"/>
    </reaction>
</comment>
<dbReference type="InterPro" id="IPR001412">
    <property type="entry name" value="aa-tRNA-synth_I_CS"/>
</dbReference>
<organism evidence="13 14">
    <name type="scientific">Candidatus Kaiserbacteria bacterium RIFCSPHIGHO2_02_FULL_55_25</name>
    <dbReference type="NCBI Taxonomy" id="1798498"/>
    <lineage>
        <taxon>Bacteria</taxon>
        <taxon>Candidatus Kaiseribacteriota</taxon>
    </lineage>
</organism>
<dbReference type="InterPro" id="IPR014729">
    <property type="entry name" value="Rossmann-like_a/b/a_fold"/>
</dbReference>
<dbReference type="SUPFAM" id="SSF50677">
    <property type="entry name" value="ValRS/IleRS/LeuRS editing domain"/>
    <property type="match status" value="1"/>
</dbReference>
<dbReference type="GO" id="GO:0005829">
    <property type="term" value="C:cytosol"/>
    <property type="evidence" value="ECO:0007669"/>
    <property type="project" value="TreeGrafter"/>
</dbReference>
<dbReference type="Pfam" id="PF00133">
    <property type="entry name" value="tRNA-synt_1"/>
    <property type="match status" value="1"/>
</dbReference>
<dbReference type="SUPFAM" id="SSF52374">
    <property type="entry name" value="Nucleotidylyl transferase"/>
    <property type="match status" value="1"/>
</dbReference>
<evidence type="ECO:0000256" key="10">
    <source>
        <dbReference type="RuleBase" id="RU363035"/>
    </source>
</evidence>
<feature type="domain" description="Methionyl/Valyl/Leucyl/Isoleucyl-tRNA synthetase anticodon-binding" evidence="12">
    <location>
        <begin position="638"/>
        <end position="742"/>
    </location>
</feature>
<evidence type="ECO:0000256" key="6">
    <source>
        <dbReference type="ARBA" id="ARBA00022917"/>
    </source>
</evidence>
<dbReference type="FunFam" id="3.40.50.620:FF:000020">
    <property type="entry name" value="Valine--tRNA ligase, mitochondrial"/>
    <property type="match status" value="1"/>
</dbReference>
<dbReference type="GO" id="GO:0002161">
    <property type="term" value="F:aminoacyl-tRNA deacylase activity"/>
    <property type="evidence" value="ECO:0007669"/>
    <property type="project" value="InterPro"/>
</dbReference>
<dbReference type="Gene3D" id="3.40.50.620">
    <property type="entry name" value="HUPs"/>
    <property type="match status" value="2"/>
</dbReference>
<dbReference type="GO" id="GO:0006438">
    <property type="term" value="P:valyl-tRNA aminoacylation"/>
    <property type="evidence" value="ECO:0007669"/>
    <property type="project" value="UniProtKB-UniRule"/>
</dbReference>
<gene>
    <name evidence="13" type="ORF">A3C20_01460</name>
</gene>
<keyword evidence="6 10" id="KW-0648">Protein biosynthesis</keyword>
<keyword evidence="7 10" id="KW-0030">Aminoacyl-tRNA synthetase</keyword>
<keyword evidence="2" id="KW-0963">Cytoplasm</keyword>
<name>A0A1F6E5T3_9BACT</name>
<proteinExistence type="inferred from homology"/>
<dbReference type="Pfam" id="PF08264">
    <property type="entry name" value="Anticodon_1"/>
    <property type="match status" value="1"/>
</dbReference>
<dbReference type="PANTHER" id="PTHR11946">
    <property type="entry name" value="VALYL-TRNA SYNTHETASES"/>
    <property type="match status" value="1"/>
</dbReference>
<dbReference type="InterPro" id="IPR002300">
    <property type="entry name" value="aa-tRNA-synth_Ia"/>
</dbReference>
<sequence length="743" mass="84712">MEPSKAPELFLKPYNSAEQEPHMLDMWEKSGYANPDVCIEKGITKADAEPYSIVLPPPNVTGTLHMGHAAMLAIEDILIRYHRMRGFKTLWLPGTDSAAIATQAKVETDIYKKEKNTRHDLGREELLKRIDAFTDESKATIINQVKKMGSSLDWGRYAYTMDEPRYAAVMEAFVRMYDAGLIYRGNRIVNWDPKLQTTVSDDEIEYIEQTDPFYHFKYGPFDIGTVRPETKFGDKYVVMHPADERYEQFEHGQKIELEWINGPITATIIKDEAADMEFGSGVMTITPAHSTIDFEIAQRHGLDIEPVIDERGILLPIAGPFAGQHIKKARPLIVEHLKQKGLITKVDEKYLHNVATNSRGGGIIEPQIKLQWFIAVNKKAKFPNGKEMTLKEWMRYAVESGETKIAPERFEKIYYHWIDNLRDWCISRQIWFGHRIPVWYRRDEQGNVVETIASVSGPSSAKASEGTWEQDPDTLDTWFSSGLWTFSTLGWPYSAQSATKGKPGPENDLANYHPTAVLETGYDILFFWVARMILMSGFLLGEVPFKQVYLHGLVRDGQGRKMSKSLGNIIDPLTMIEKYGADATRLSLVVGAQPGNDLKLSEDRVRGYKHFANKLWNIARFVLENYEVGEVKLAQRDNELVEEAMWVAKDVSGNIDNFRLDLAADAVYHFVWDRFAAEIIEESKSVLKGDDAAARASAQRMLYEILIISLKLLHPFMPFVTESIWQQLPQKDSDLLMVAKWPV</sequence>
<dbReference type="CDD" id="cd00817">
    <property type="entry name" value="ValRS_core"/>
    <property type="match status" value="1"/>
</dbReference>
<evidence type="ECO:0000313" key="13">
    <source>
        <dbReference type="EMBL" id="OGG68991.1"/>
    </source>
</evidence>
<evidence type="ECO:0000313" key="14">
    <source>
        <dbReference type="Proteomes" id="UP000176914"/>
    </source>
</evidence>
<accession>A0A1F6E5T3</accession>
<dbReference type="NCBIfam" id="TIGR00422">
    <property type="entry name" value="valS"/>
    <property type="match status" value="1"/>
</dbReference>
<evidence type="ECO:0000256" key="5">
    <source>
        <dbReference type="ARBA" id="ARBA00022840"/>
    </source>
</evidence>
<evidence type="ECO:0000259" key="12">
    <source>
        <dbReference type="Pfam" id="PF08264"/>
    </source>
</evidence>
<feature type="domain" description="Aminoacyl-tRNA synthetase class Ia" evidence="11">
    <location>
        <begin position="23"/>
        <end position="601"/>
    </location>
</feature>
<evidence type="ECO:0000256" key="2">
    <source>
        <dbReference type="ARBA" id="ARBA00022490"/>
    </source>
</evidence>
<evidence type="ECO:0000259" key="11">
    <source>
        <dbReference type="Pfam" id="PF00133"/>
    </source>
</evidence>
<dbReference type="CDD" id="cd07962">
    <property type="entry name" value="Anticodon_Ia_Val"/>
    <property type="match status" value="1"/>
</dbReference>
<dbReference type="InterPro" id="IPR013155">
    <property type="entry name" value="M/V/L/I-tRNA-synth_anticd-bd"/>
</dbReference>
<dbReference type="NCBIfam" id="NF004349">
    <property type="entry name" value="PRK05729.1"/>
    <property type="match status" value="1"/>
</dbReference>
<dbReference type="GO" id="GO:0004832">
    <property type="term" value="F:valine-tRNA ligase activity"/>
    <property type="evidence" value="ECO:0007669"/>
    <property type="project" value="UniProtKB-UniRule"/>
</dbReference>
<dbReference type="SUPFAM" id="SSF47323">
    <property type="entry name" value="Anticodon-binding domain of a subclass of class I aminoacyl-tRNA synthetases"/>
    <property type="match status" value="1"/>
</dbReference>
<evidence type="ECO:0000256" key="7">
    <source>
        <dbReference type="ARBA" id="ARBA00023146"/>
    </source>
</evidence>
<evidence type="ECO:0000256" key="1">
    <source>
        <dbReference type="ARBA" id="ARBA00013169"/>
    </source>
</evidence>